<dbReference type="Pfam" id="PF13338">
    <property type="entry name" value="AbiEi_4"/>
    <property type="match status" value="1"/>
</dbReference>
<name>A0A852W502_PSEA5</name>
<dbReference type="EMBL" id="JACCCZ010000001">
    <property type="protein sequence ID" value="NYG01006.1"/>
    <property type="molecule type" value="Genomic_DNA"/>
</dbReference>
<evidence type="ECO:0000313" key="2">
    <source>
        <dbReference type="EMBL" id="NYG01006.1"/>
    </source>
</evidence>
<evidence type="ECO:0000259" key="1">
    <source>
        <dbReference type="Pfam" id="PF13338"/>
    </source>
</evidence>
<sequence>MDPDPRPAHGSPAPVLRRDLVAAGVGDDELRRLRASGRLVRLRRGAYVGAGDLGPVERHRQTVRAAVRTLSPDAVFSHVSAAAMHGIGLWRVPLDRVEVTRNRRSGARTAPSARFHAATLAADEITVVDGVPVTTVPRTVVDLARALPFVVAVAVTDAALHAGAVTADELAAAVARSARRPGTPAARRVLAAADGGADGPGETRSRFLLHSCGLPAPATQQELRDPAGRFLGRVDFWWEQPRVAGEFDGRIKYGRRLDPGGDLEEVLWREKLREDAIRAEGVAVVRWVWGDLHSAASFAPTVARLHRALDRAA</sequence>
<protein>
    <recommendedName>
        <fullName evidence="1">AbiEi antitoxin N-terminal domain-containing protein</fullName>
    </recommendedName>
</protein>
<dbReference type="Proteomes" id="UP000549695">
    <property type="component" value="Unassembled WGS sequence"/>
</dbReference>
<proteinExistence type="predicted"/>
<comment type="caution">
    <text evidence="2">The sequence shown here is derived from an EMBL/GenBank/DDBJ whole genome shotgun (WGS) entry which is preliminary data.</text>
</comment>
<organism evidence="2 3">
    <name type="scientific">Pseudonocardia alni</name>
    <name type="common">Amycolata alni</name>
    <dbReference type="NCBI Taxonomy" id="33907"/>
    <lineage>
        <taxon>Bacteria</taxon>
        <taxon>Bacillati</taxon>
        <taxon>Actinomycetota</taxon>
        <taxon>Actinomycetes</taxon>
        <taxon>Pseudonocardiales</taxon>
        <taxon>Pseudonocardiaceae</taxon>
        <taxon>Pseudonocardia</taxon>
    </lineage>
</organism>
<reference evidence="2 3" key="1">
    <citation type="submission" date="2020-07" db="EMBL/GenBank/DDBJ databases">
        <title>Sequencing the genomes of 1000 actinobacteria strains.</title>
        <authorList>
            <person name="Klenk H.-P."/>
        </authorList>
    </citation>
    <scope>NUCLEOTIDE SEQUENCE [LARGE SCALE GENOMIC DNA]</scope>
    <source>
        <strain evidence="2 3">DSM 44749</strain>
    </source>
</reference>
<keyword evidence="3" id="KW-1185">Reference proteome</keyword>
<dbReference type="GeneID" id="98051093"/>
<evidence type="ECO:0000313" key="3">
    <source>
        <dbReference type="Proteomes" id="UP000549695"/>
    </source>
</evidence>
<feature type="domain" description="AbiEi antitoxin N-terminal" evidence="1">
    <location>
        <begin position="17"/>
        <end position="48"/>
    </location>
</feature>
<gene>
    <name evidence="2" type="ORF">HDA37_001291</name>
</gene>
<dbReference type="InterPro" id="IPR025159">
    <property type="entry name" value="AbiEi_N"/>
</dbReference>
<dbReference type="RefSeq" id="WP_179760567.1">
    <property type="nucleotide sequence ID" value="NZ_BAAAJZ010000008.1"/>
</dbReference>
<dbReference type="AlphaFoldDB" id="A0A852W502"/>
<accession>A0A852W502</accession>